<gene>
    <name evidence="2" type="ORF">GKIL_1681</name>
</gene>
<keyword evidence="1" id="KW-1133">Transmembrane helix</keyword>
<reference evidence="2 3" key="1">
    <citation type="journal article" date="2013" name="PLoS ONE">
        <title>Cultivation and Complete Genome Sequencing of Gloeobacter kilaueensis sp. nov., from a Lava Cave in Kilauea Caldera, Hawai'i.</title>
        <authorList>
            <person name="Saw J.H."/>
            <person name="Schatz M."/>
            <person name="Brown M.V."/>
            <person name="Kunkel D.D."/>
            <person name="Foster J.S."/>
            <person name="Shick H."/>
            <person name="Christensen S."/>
            <person name="Hou S."/>
            <person name="Wan X."/>
            <person name="Donachie S.P."/>
        </authorList>
    </citation>
    <scope>NUCLEOTIDE SEQUENCE [LARGE SCALE GENOMIC DNA]</scope>
    <source>
        <strain evidence="3">JS</strain>
    </source>
</reference>
<dbReference type="RefSeq" id="WP_023173046.1">
    <property type="nucleotide sequence ID" value="NC_022600.1"/>
</dbReference>
<dbReference type="STRING" id="1183438.GKIL_1681"/>
<keyword evidence="1" id="KW-0472">Membrane</keyword>
<dbReference type="EMBL" id="CP003587">
    <property type="protein sequence ID" value="AGY57927.1"/>
    <property type="molecule type" value="Genomic_DNA"/>
</dbReference>
<accession>U5QG39</accession>
<organism evidence="2 3">
    <name type="scientific">Gloeobacter kilaueensis (strain ATCC BAA-2537 / CCAP 1431/1 / ULC 316 / JS1)</name>
    <dbReference type="NCBI Taxonomy" id="1183438"/>
    <lineage>
        <taxon>Bacteria</taxon>
        <taxon>Bacillati</taxon>
        <taxon>Cyanobacteriota</taxon>
        <taxon>Cyanophyceae</taxon>
        <taxon>Gloeobacterales</taxon>
        <taxon>Gloeobacteraceae</taxon>
        <taxon>Gloeobacter</taxon>
    </lineage>
</organism>
<proteinExistence type="predicted"/>
<dbReference type="KEGG" id="glj:GKIL_1681"/>
<dbReference type="OrthoDB" id="560556at2"/>
<dbReference type="HOGENOM" id="CLU_1641355_0_0_3"/>
<dbReference type="Proteomes" id="UP000017396">
    <property type="component" value="Chromosome"/>
</dbReference>
<keyword evidence="3" id="KW-1185">Reference proteome</keyword>
<protein>
    <submittedName>
        <fullName evidence="2">Uncharacterized protein</fullName>
    </submittedName>
</protein>
<evidence type="ECO:0000313" key="3">
    <source>
        <dbReference type="Proteomes" id="UP000017396"/>
    </source>
</evidence>
<evidence type="ECO:0000313" key="2">
    <source>
        <dbReference type="EMBL" id="AGY57927.1"/>
    </source>
</evidence>
<sequence length="190" mass="21074">MNDKDSDRVQGRRVELWCERHGWTQPRREGLFWVAWPPGGYLEVPIPPEVYRPGSRSLFGYSDPFGLSRPQPPVQLRPSRNTPTALRLPARPRSLTCEVAAVRLLILALTLGQIAYVAGVCLIFTNAPTAGLLTHWSIYHWTGQTPSTFPLMLLMSPLIAATLCLLGERLWTLSGRLASGLSSRDWGGVG</sequence>
<dbReference type="AlphaFoldDB" id="U5QG39"/>
<name>U5QG39_GLOK1</name>
<feature type="transmembrane region" description="Helical" evidence="1">
    <location>
        <begin position="101"/>
        <end position="127"/>
    </location>
</feature>
<evidence type="ECO:0000256" key="1">
    <source>
        <dbReference type="SAM" id="Phobius"/>
    </source>
</evidence>
<feature type="transmembrane region" description="Helical" evidence="1">
    <location>
        <begin position="147"/>
        <end position="166"/>
    </location>
</feature>
<keyword evidence="1" id="KW-0812">Transmembrane</keyword>